<keyword evidence="2" id="KW-1185">Reference proteome</keyword>
<name>A0ABY4F9C5_9BACT</name>
<dbReference type="EMBL" id="CP095049">
    <property type="protein sequence ID" value="UOQ53029.1"/>
    <property type="molecule type" value="Genomic_DNA"/>
</dbReference>
<protein>
    <submittedName>
        <fullName evidence="1">Uncharacterized protein</fullName>
    </submittedName>
</protein>
<proteinExistence type="predicted"/>
<evidence type="ECO:0000313" key="2">
    <source>
        <dbReference type="Proteomes" id="UP000831785"/>
    </source>
</evidence>
<accession>A0ABY4F9C5</accession>
<sequence length="71" mass="8001">MIILYNDGKGKPNSYEARFDVSPEHELSSTVEHLYGFGADAQGAIANLRLRVAERIALLQALDYSEFRESR</sequence>
<gene>
    <name evidence="1" type="ORF">MUN80_25245</name>
</gene>
<evidence type="ECO:0000313" key="1">
    <source>
        <dbReference type="EMBL" id="UOQ53029.1"/>
    </source>
</evidence>
<reference evidence="1 2" key="1">
    <citation type="submission" date="2022-04" db="EMBL/GenBank/DDBJ databases">
        <title>Hymenobacter sp. isolated from the air.</title>
        <authorList>
            <person name="Won M."/>
            <person name="Lee C.-M."/>
            <person name="Woen H.-Y."/>
            <person name="Kwon S.-W."/>
        </authorList>
    </citation>
    <scope>NUCLEOTIDE SEQUENCE [LARGE SCALE GENOMIC DNA]</scope>
    <source>
        <strain evidence="2">5116 S-27</strain>
    </source>
</reference>
<dbReference type="Proteomes" id="UP000831785">
    <property type="component" value="Chromosome"/>
</dbReference>
<dbReference type="RefSeq" id="WP_244717685.1">
    <property type="nucleotide sequence ID" value="NZ_CP095049.1"/>
</dbReference>
<organism evidence="1 2">
    <name type="scientific">Hymenobacter cellulosivorans</name>
    <dbReference type="NCBI Taxonomy" id="2932249"/>
    <lineage>
        <taxon>Bacteria</taxon>
        <taxon>Pseudomonadati</taxon>
        <taxon>Bacteroidota</taxon>
        <taxon>Cytophagia</taxon>
        <taxon>Cytophagales</taxon>
        <taxon>Hymenobacteraceae</taxon>
        <taxon>Hymenobacter</taxon>
    </lineage>
</organism>